<accession>A0A4P6K5X8</accession>
<dbReference type="Proteomes" id="UP000290365">
    <property type="component" value="Chromosome"/>
</dbReference>
<dbReference type="GO" id="GO:0022857">
    <property type="term" value="F:transmembrane transporter activity"/>
    <property type="evidence" value="ECO:0007669"/>
    <property type="project" value="InterPro"/>
</dbReference>
<dbReference type="Pfam" id="PF07690">
    <property type="entry name" value="MFS_1"/>
    <property type="match status" value="1"/>
</dbReference>
<dbReference type="AlphaFoldDB" id="A0A4P6K5X8"/>
<feature type="transmembrane region" description="Helical" evidence="9">
    <location>
        <begin position="21"/>
        <end position="43"/>
    </location>
</feature>
<feature type="transmembrane region" description="Helical" evidence="9">
    <location>
        <begin position="331"/>
        <end position="350"/>
    </location>
</feature>
<feature type="region of interest" description="Disordered" evidence="8">
    <location>
        <begin position="486"/>
        <end position="533"/>
    </location>
</feature>
<feature type="compositionally biased region" description="Basic and acidic residues" evidence="8">
    <location>
        <begin position="512"/>
        <end position="524"/>
    </location>
</feature>
<evidence type="ECO:0000256" key="5">
    <source>
        <dbReference type="ARBA" id="ARBA00022692"/>
    </source>
</evidence>
<gene>
    <name evidence="11" type="ORF">EPA93_48010</name>
</gene>
<dbReference type="KEGG" id="kbs:EPA93_48010"/>
<dbReference type="InterPro" id="IPR036259">
    <property type="entry name" value="MFS_trans_sf"/>
</dbReference>
<evidence type="ECO:0000256" key="3">
    <source>
        <dbReference type="ARBA" id="ARBA00022448"/>
    </source>
</evidence>
<feature type="transmembrane region" description="Helical" evidence="9">
    <location>
        <begin position="301"/>
        <end position="324"/>
    </location>
</feature>
<feature type="transmembrane region" description="Helical" evidence="9">
    <location>
        <begin position="228"/>
        <end position="251"/>
    </location>
</feature>
<feature type="transmembrane region" description="Helical" evidence="9">
    <location>
        <begin position="170"/>
        <end position="190"/>
    </location>
</feature>
<evidence type="ECO:0000259" key="10">
    <source>
        <dbReference type="PROSITE" id="PS50850"/>
    </source>
</evidence>
<feature type="transmembrane region" description="Helical" evidence="9">
    <location>
        <begin position="55"/>
        <end position="75"/>
    </location>
</feature>
<name>A0A4P6K5X8_KTERU</name>
<evidence type="ECO:0000256" key="4">
    <source>
        <dbReference type="ARBA" id="ARBA00022475"/>
    </source>
</evidence>
<keyword evidence="6 9" id="KW-1133">Transmembrane helix</keyword>
<dbReference type="Gene3D" id="1.20.1250.20">
    <property type="entry name" value="MFS general substrate transporter like domains"/>
    <property type="match status" value="1"/>
</dbReference>
<feature type="transmembrane region" description="Helical" evidence="9">
    <location>
        <begin position="82"/>
        <end position="102"/>
    </location>
</feature>
<evidence type="ECO:0000256" key="6">
    <source>
        <dbReference type="ARBA" id="ARBA00022989"/>
    </source>
</evidence>
<evidence type="ECO:0000313" key="11">
    <source>
        <dbReference type="EMBL" id="QBD83300.1"/>
    </source>
</evidence>
<dbReference type="EMBL" id="CP035758">
    <property type="protein sequence ID" value="QBD83300.1"/>
    <property type="molecule type" value="Genomic_DNA"/>
</dbReference>
<feature type="transmembrane region" description="Helical" evidence="9">
    <location>
        <begin position="356"/>
        <end position="378"/>
    </location>
</feature>
<dbReference type="NCBIfam" id="TIGR00711">
    <property type="entry name" value="efflux_EmrB"/>
    <property type="match status" value="1"/>
</dbReference>
<feature type="transmembrane region" description="Helical" evidence="9">
    <location>
        <begin position="272"/>
        <end position="295"/>
    </location>
</feature>
<dbReference type="OrthoDB" id="9807274at2"/>
<comment type="subcellular location">
    <subcellularLocation>
        <location evidence="1">Cell membrane</location>
        <topology evidence="1">Multi-pass membrane protein</topology>
    </subcellularLocation>
</comment>
<dbReference type="PANTHER" id="PTHR42718:SF9">
    <property type="entry name" value="MAJOR FACILITATOR SUPERFAMILY MULTIDRUG TRANSPORTER MFSC"/>
    <property type="match status" value="1"/>
</dbReference>
<keyword evidence="12" id="KW-1185">Reference proteome</keyword>
<keyword evidence="3" id="KW-0813">Transport</keyword>
<evidence type="ECO:0000256" key="1">
    <source>
        <dbReference type="ARBA" id="ARBA00004651"/>
    </source>
</evidence>
<evidence type="ECO:0000313" key="12">
    <source>
        <dbReference type="Proteomes" id="UP000290365"/>
    </source>
</evidence>
<feature type="compositionally biased region" description="Basic and acidic residues" evidence="8">
    <location>
        <begin position="494"/>
        <end position="504"/>
    </location>
</feature>
<sequence>MTRTLSTKVSDGLPIATQVGLIAGPFLSSVDSNIVTVALPVIANQLHTTLQAAQWILSAYLLALAAGLAASAFLAKRFGTRRVYLISLVGFTASSALCAFTPDISLLIAARVVQGLLGAPLIPLALNMLLSKQGGKRRRLPPAAGMMLFLAPAIGPAAGGLLLHVGGWPLIFLVNVPIGILGMLGVISMPRTAGPPRTAAPFDPLGIVLLAAGLVLVLLGATQGPDQGWLTITVWPLLLGGAFLLALYVVWALRHPHPAVDLKLLRHSQSALAIGLSVLTAVVLFSMLFLAPLYMEEIQQLSALIAGVVLLPQALVTGLGTVVGHRLPTRLSALLGMIILTASTALLLVVNITTPAWAIALILCGRGFALGMVIQPLLHAAIDRLGPTEVADGNTLFNVAQRLGASVGIALLSTFFLVREQVRTSAVLQASGFAPNTSVTSLPASIRAKLGEAAVAGFHDTIWLLIALSACGILIALLLRDVPRSSTHKGAQSGDKDSPPDSKDAQSVGKDAQVHQKLQEDSRDCQPISENPQIVSGYSQIEEIGSGK</sequence>
<feature type="transmembrane region" description="Helical" evidence="9">
    <location>
        <begin position="202"/>
        <end position="222"/>
    </location>
</feature>
<evidence type="ECO:0000256" key="9">
    <source>
        <dbReference type="SAM" id="Phobius"/>
    </source>
</evidence>
<evidence type="ECO:0000256" key="8">
    <source>
        <dbReference type="SAM" id="MobiDB-lite"/>
    </source>
</evidence>
<reference evidence="11 12" key="1">
    <citation type="submission" date="2019-01" db="EMBL/GenBank/DDBJ databases">
        <title>Ktedonosporobacter rubrisoli SCAWS-G2.</title>
        <authorList>
            <person name="Huang Y."/>
            <person name="Yan B."/>
        </authorList>
    </citation>
    <scope>NUCLEOTIDE SEQUENCE [LARGE SCALE GENOMIC DNA]</scope>
    <source>
        <strain evidence="11 12">SCAWS-G2</strain>
    </source>
</reference>
<keyword evidence="7 9" id="KW-0472">Membrane</keyword>
<feature type="transmembrane region" description="Helical" evidence="9">
    <location>
        <begin position="461"/>
        <end position="479"/>
    </location>
</feature>
<evidence type="ECO:0000256" key="2">
    <source>
        <dbReference type="ARBA" id="ARBA00008537"/>
    </source>
</evidence>
<comment type="similarity">
    <text evidence="2">Belongs to the major facilitator superfamily. EmrB family.</text>
</comment>
<dbReference type="PRINTS" id="PR01036">
    <property type="entry name" value="TCRTETB"/>
</dbReference>
<dbReference type="Gene3D" id="1.20.1720.10">
    <property type="entry name" value="Multidrug resistance protein D"/>
    <property type="match status" value="1"/>
</dbReference>
<dbReference type="PANTHER" id="PTHR42718">
    <property type="entry name" value="MAJOR FACILITATOR SUPERFAMILY MULTIDRUG TRANSPORTER MFSC"/>
    <property type="match status" value="1"/>
</dbReference>
<feature type="transmembrane region" description="Helical" evidence="9">
    <location>
        <begin position="399"/>
        <end position="418"/>
    </location>
</feature>
<proteinExistence type="inferred from homology"/>
<feature type="domain" description="Major facilitator superfamily (MFS) profile" evidence="10">
    <location>
        <begin position="17"/>
        <end position="484"/>
    </location>
</feature>
<dbReference type="InterPro" id="IPR011701">
    <property type="entry name" value="MFS"/>
</dbReference>
<dbReference type="InterPro" id="IPR004638">
    <property type="entry name" value="EmrB-like"/>
</dbReference>
<evidence type="ECO:0000256" key="7">
    <source>
        <dbReference type="ARBA" id="ARBA00023136"/>
    </source>
</evidence>
<feature type="transmembrane region" description="Helical" evidence="9">
    <location>
        <begin position="108"/>
        <end position="130"/>
    </location>
</feature>
<dbReference type="GO" id="GO:0005886">
    <property type="term" value="C:plasma membrane"/>
    <property type="evidence" value="ECO:0007669"/>
    <property type="project" value="UniProtKB-SubCell"/>
</dbReference>
<protein>
    <submittedName>
        <fullName evidence="11">DHA2 family efflux MFS transporter permease subunit</fullName>
    </submittedName>
</protein>
<dbReference type="PROSITE" id="PS50850">
    <property type="entry name" value="MFS"/>
    <property type="match status" value="1"/>
</dbReference>
<dbReference type="InterPro" id="IPR020846">
    <property type="entry name" value="MFS_dom"/>
</dbReference>
<dbReference type="SUPFAM" id="SSF103473">
    <property type="entry name" value="MFS general substrate transporter"/>
    <property type="match status" value="1"/>
</dbReference>
<dbReference type="RefSeq" id="WP_129894366.1">
    <property type="nucleotide sequence ID" value="NZ_CP035758.1"/>
</dbReference>
<keyword evidence="5 9" id="KW-0812">Transmembrane</keyword>
<organism evidence="11 12">
    <name type="scientific">Ktedonosporobacter rubrisoli</name>
    <dbReference type="NCBI Taxonomy" id="2509675"/>
    <lineage>
        <taxon>Bacteria</taxon>
        <taxon>Bacillati</taxon>
        <taxon>Chloroflexota</taxon>
        <taxon>Ktedonobacteria</taxon>
        <taxon>Ktedonobacterales</taxon>
        <taxon>Ktedonosporobacteraceae</taxon>
        <taxon>Ktedonosporobacter</taxon>
    </lineage>
</organism>
<keyword evidence="4" id="KW-1003">Cell membrane</keyword>
<feature type="transmembrane region" description="Helical" evidence="9">
    <location>
        <begin position="142"/>
        <end position="164"/>
    </location>
</feature>